<dbReference type="Proteomes" id="UP000182011">
    <property type="component" value="Unassembled WGS sequence"/>
</dbReference>
<organism evidence="3 4">
    <name type="scientific">Candidatus Kryptonium thompsonii</name>
    <dbReference type="NCBI Taxonomy" id="1633631"/>
    <lineage>
        <taxon>Bacteria</taxon>
        <taxon>Pseudomonadati</taxon>
        <taxon>Candidatus Kryptoniota</taxon>
        <taxon>Candidatus Kryptonium</taxon>
    </lineage>
</organism>
<feature type="transmembrane region" description="Helical" evidence="1">
    <location>
        <begin position="32"/>
        <end position="52"/>
    </location>
</feature>
<keyword evidence="1" id="KW-0812">Transmembrane</keyword>
<dbReference type="Proteomes" id="UP000182200">
    <property type="component" value="Unassembled WGS sequence"/>
</dbReference>
<evidence type="ECO:0000313" key="3">
    <source>
        <dbReference type="EMBL" id="CUU09185.1"/>
    </source>
</evidence>
<sequence length="197" mass="21743">MEKKVDYTEQDAVMELSEAFRRMGIALGRRRTGDYLILWGFVLFAGGMLVGITKYGFLWNVAVLAGSVGTILITINRVRQMMRAGMNFPEGPYIGSMWLSLLLYAIIIFGIVKMTGKVSLTGIQVSLFFLNFAMLGYVLMGILIGKELAIIGILTSAASILSGLFLKKIFSFVMALICLVAFVGGGIYINKKWDIQK</sequence>
<proteinExistence type="predicted"/>
<feature type="transmembrane region" description="Helical" evidence="1">
    <location>
        <begin position="58"/>
        <end position="79"/>
    </location>
</feature>
<name>A0A0P1LAV0_9BACT</name>
<evidence type="ECO:0000313" key="2">
    <source>
        <dbReference type="EMBL" id="CUS91430.1"/>
    </source>
</evidence>
<gene>
    <name evidence="3" type="ORF">JGI4_02303</name>
    <name evidence="2" type="ORF">JGI8_01547</name>
</gene>
<accession>A0A0P1MAR6</accession>
<evidence type="ECO:0000313" key="4">
    <source>
        <dbReference type="Proteomes" id="UP000182011"/>
    </source>
</evidence>
<dbReference type="EMBL" id="FAOP01000014">
    <property type="protein sequence ID" value="CUU09185.1"/>
    <property type="molecule type" value="Genomic_DNA"/>
</dbReference>
<accession>A0A0N7MSE9</accession>
<dbReference type="AlphaFoldDB" id="A0A0P1LAV0"/>
<accession>A0A0P1MC12</accession>
<dbReference type="OrthoDB" id="9798302at2"/>
<dbReference type="RefSeq" id="WP_075426863.1">
    <property type="nucleotide sequence ID" value="NZ_CZVI01000024.1"/>
</dbReference>
<evidence type="ECO:0000313" key="5">
    <source>
        <dbReference type="Proteomes" id="UP000182200"/>
    </source>
</evidence>
<keyword evidence="1" id="KW-1133">Transmembrane helix</keyword>
<accession>A0A0P1MDS3</accession>
<dbReference type="STRING" id="1633631.GCA_001442925_02294"/>
<reference evidence="2 5" key="2">
    <citation type="submission" date="2015-11" db="EMBL/GenBank/DDBJ databases">
        <authorList>
            <person name="Varghese N."/>
        </authorList>
    </citation>
    <scope>NUCLEOTIDE SEQUENCE [LARGE SCALE GENOMIC DNA]</scope>
    <source>
        <strain evidence="2 5">JGI-8</strain>
    </source>
</reference>
<feature type="transmembrane region" description="Helical" evidence="1">
    <location>
        <begin position="148"/>
        <end position="166"/>
    </location>
</feature>
<accession>A0A0P1LAV0</accession>
<feature type="transmembrane region" description="Helical" evidence="1">
    <location>
        <begin position="172"/>
        <end position="189"/>
    </location>
</feature>
<accession>A0A0P1P670</accession>
<accession>A0A0P1MED2</accession>
<feature type="transmembrane region" description="Helical" evidence="1">
    <location>
        <begin position="91"/>
        <end position="112"/>
    </location>
</feature>
<feature type="transmembrane region" description="Helical" evidence="1">
    <location>
        <begin position="118"/>
        <end position="139"/>
    </location>
</feature>
<keyword evidence="1" id="KW-0472">Membrane</keyword>
<accession>A0A0S4NGN9</accession>
<dbReference type="EMBL" id="CZVI01000024">
    <property type="protein sequence ID" value="CUS91430.1"/>
    <property type="molecule type" value="Genomic_DNA"/>
</dbReference>
<reference evidence="3 4" key="1">
    <citation type="submission" date="2015-11" db="EMBL/GenBank/DDBJ databases">
        <authorList>
            <person name="Zhang Y."/>
            <person name="Guo Z."/>
        </authorList>
    </citation>
    <scope>NUCLEOTIDE SEQUENCE [LARGE SCALE GENOMIC DNA]</scope>
    <source>
        <strain evidence="3">JGI-4</strain>
    </source>
</reference>
<accession>A0A0P1MNX9</accession>
<protein>
    <submittedName>
        <fullName evidence="3">Uncharacterized protein</fullName>
    </submittedName>
</protein>
<evidence type="ECO:0000256" key="1">
    <source>
        <dbReference type="SAM" id="Phobius"/>
    </source>
</evidence>
<accession>A0A0P1P8K2</accession>
<keyword evidence="5" id="KW-1185">Reference proteome</keyword>